<dbReference type="PROSITE" id="PS00028">
    <property type="entry name" value="ZINC_FINGER_C2H2_1"/>
    <property type="match status" value="2"/>
</dbReference>
<keyword evidence="5" id="KW-0862">Zinc</keyword>
<dbReference type="Proteomes" id="UP000714275">
    <property type="component" value="Unassembled WGS sequence"/>
</dbReference>
<feature type="compositionally biased region" description="Low complexity" evidence="9">
    <location>
        <begin position="11"/>
        <end position="22"/>
    </location>
</feature>
<dbReference type="InterPro" id="IPR013087">
    <property type="entry name" value="Znf_C2H2_type"/>
</dbReference>
<evidence type="ECO:0000256" key="3">
    <source>
        <dbReference type="ARBA" id="ARBA00022737"/>
    </source>
</evidence>
<feature type="domain" description="C2H2-type" evidence="10">
    <location>
        <begin position="59"/>
        <end position="89"/>
    </location>
</feature>
<name>A0A9P6ZQ13_9AGAM</name>
<evidence type="ECO:0000256" key="2">
    <source>
        <dbReference type="ARBA" id="ARBA00022723"/>
    </source>
</evidence>
<evidence type="ECO:0000256" key="6">
    <source>
        <dbReference type="ARBA" id="ARBA00023242"/>
    </source>
</evidence>
<dbReference type="Gene3D" id="3.30.160.60">
    <property type="entry name" value="Classic Zinc Finger"/>
    <property type="match status" value="3"/>
</dbReference>
<dbReference type="FunFam" id="3.30.160.60:FF:000201">
    <property type="entry name" value="C2H2 finger domain protein (Gli3)"/>
    <property type="match status" value="1"/>
</dbReference>
<dbReference type="InterPro" id="IPR056436">
    <property type="entry name" value="Znf-C2H2_ZIC1-5/GLI1-3-like"/>
</dbReference>
<feature type="domain" description="C2H2-type" evidence="10">
    <location>
        <begin position="92"/>
        <end position="124"/>
    </location>
</feature>
<dbReference type="SMART" id="SM00355">
    <property type="entry name" value="ZnF_C2H2"/>
    <property type="match status" value="3"/>
</dbReference>
<accession>A0A9P6ZQ13</accession>
<dbReference type="GO" id="GO:0008270">
    <property type="term" value="F:zinc ion binding"/>
    <property type="evidence" value="ECO:0007669"/>
    <property type="project" value="UniProtKB-KW"/>
</dbReference>
<dbReference type="Pfam" id="PF00096">
    <property type="entry name" value="zf-C2H2"/>
    <property type="match status" value="1"/>
</dbReference>
<dbReference type="PANTHER" id="PTHR45718">
    <property type="entry name" value="TRANSCRIPTIONAL ACTIVATOR CUBITUS INTERRUPTUS"/>
    <property type="match status" value="1"/>
</dbReference>
<feature type="region of interest" description="Disordered" evidence="9">
    <location>
        <begin position="319"/>
        <end position="340"/>
    </location>
</feature>
<evidence type="ECO:0000256" key="9">
    <source>
        <dbReference type="SAM" id="MobiDB-lite"/>
    </source>
</evidence>
<keyword evidence="3" id="KW-0677">Repeat</keyword>
<dbReference type="SUPFAM" id="SSF57667">
    <property type="entry name" value="beta-beta-alpha zinc fingers"/>
    <property type="match status" value="2"/>
</dbReference>
<evidence type="ECO:0000256" key="5">
    <source>
        <dbReference type="ARBA" id="ARBA00022833"/>
    </source>
</evidence>
<keyword evidence="12" id="KW-1185">Reference proteome</keyword>
<evidence type="ECO:0000256" key="8">
    <source>
        <dbReference type="SAM" id="Coils"/>
    </source>
</evidence>
<feature type="region of interest" description="Disordered" evidence="9">
    <location>
        <begin position="146"/>
        <end position="234"/>
    </location>
</feature>
<sequence>MSYAYGPYGRSPSPVFSQSSVPLDDSSEDETDVQTSVSQTGSLGPLNAEHGEAAGSDTMTCLWDDCGVIFSHLPSLIEHIHSTHIGVHKSNYTCEWATCNRRGLAQTSRFALISHIRSHTGEKPFICSRPECDKSFTRSDALAKHMRLQHNMPPPPSGRGSSGTRKRKRSLSPSHPQANAPAPEQSSFNTFKLEPQTPSELDNGIGGGGDYFSALTREEDDDGDDGEDDGLPPHLQRLMDPRTGLIMGRTPALVMYIIQKAKMRYAIDTHTALIEELRITRAQAKEEKVKKEAMLDELIKTVFGEEATAVQQIFPQKRARQIPPPQAHHVPAAYPPQHVH</sequence>
<feature type="compositionally biased region" description="Acidic residues" evidence="9">
    <location>
        <begin position="218"/>
        <end position="230"/>
    </location>
</feature>
<comment type="caution">
    <text evidence="11">The sequence shown here is derived from an EMBL/GenBank/DDBJ whole genome shotgun (WGS) entry which is preliminary data.</text>
</comment>
<dbReference type="OrthoDB" id="3437960at2759"/>
<dbReference type="PROSITE" id="PS50157">
    <property type="entry name" value="ZINC_FINGER_C2H2_2"/>
    <property type="match status" value="3"/>
</dbReference>
<evidence type="ECO:0000256" key="7">
    <source>
        <dbReference type="PROSITE-ProRule" id="PRU00042"/>
    </source>
</evidence>
<feature type="coiled-coil region" evidence="8">
    <location>
        <begin position="267"/>
        <end position="301"/>
    </location>
</feature>
<dbReference type="Pfam" id="PF23561">
    <property type="entry name" value="zf-C2H2_15"/>
    <property type="match status" value="1"/>
</dbReference>
<dbReference type="InterPro" id="IPR043359">
    <property type="entry name" value="GLI-like"/>
</dbReference>
<feature type="region of interest" description="Disordered" evidence="9">
    <location>
        <begin position="1"/>
        <end position="50"/>
    </location>
</feature>
<feature type="domain" description="C2H2-type" evidence="10">
    <location>
        <begin position="125"/>
        <end position="155"/>
    </location>
</feature>
<dbReference type="GO" id="GO:0005634">
    <property type="term" value="C:nucleus"/>
    <property type="evidence" value="ECO:0007669"/>
    <property type="project" value="UniProtKB-SubCell"/>
</dbReference>
<dbReference type="InterPro" id="IPR036236">
    <property type="entry name" value="Znf_C2H2_sf"/>
</dbReference>
<evidence type="ECO:0000313" key="11">
    <source>
        <dbReference type="EMBL" id="KAG1774562.1"/>
    </source>
</evidence>
<reference evidence="11" key="1">
    <citation type="journal article" date="2020" name="New Phytol.">
        <title>Comparative genomics reveals dynamic genome evolution in host specialist ectomycorrhizal fungi.</title>
        <authorList>
            <person name="Lofgren L.A."/>
            <person name="Nguyen N.H."/>
            <person name="Vilgalys R."/>
            <person name="Ruytinx J."/>
            <person name="Liao H.L."/>
            <person name="Branco S."/>
            <person name="Kuo A."/>
            <person name="LaButti K."/>
            <person name="Lipzen A."/>
            <person name="Andreopoulos W."/>
            <person name="Pangilinan J."/>
            <person name="Riley R."/>
            <person name="Hundley H."/>
            <person name="Na H."/>
            <person name="Barry K."/>
            <person name="Grigoriev I.V."/>
            <person name="Stajich J.E."/>
            <person name="Kennedy P.G."/>
        </authorList>
    </citation>
    <scope>NUCLEOTIDE SEQUENCE</scope>
    <source>
        <strain evidence="11">DOB743</strain>
    </source>
</reference>
<comment type="subcellular location">
    <subcellularLocation>
        <location evidence="1">Nucleus</location>
    </subcellularLocation>
</comment>
<dbReference type="EMBL" id="JABBWD010000040">
    <property type="protein sequence ID" value="KAG1774562.1"/>
    <property type="molecule type" value="Genomic_DNA"/>
</dbReference>
<evidence type="ECO:0000313" key="12">
    <source>
        <dbReference type="Proteomes" id="UP000714275"/>
    </source>
</evidence>
<keyword evidence="8" id="KW-0175">Coiled coil</keyword>
<evidence type="ECO:0000256" key="4">
    <source>
        <dbReference type="ARBA" id="ARBA00022771"/>
    </source>
</evidence>
<evidence type="ECO:0000259" key="10">
    <source>
        <dbReference type="PROSITE" id="PS50157"/>
    </source>
</evidence>
<dbReference type="AlphaFoldDB" id="A0A9P6ZQ13"/>
<gene>
    <name evidence="11" type="ORF">EV702DRAFT_1122863</name>
</gene>
<proteinExistence type="predicted"/>
<dbReference type="GO" id="GO:0000981">
    <property type="term" value="F:DNA-binding transcription factor activity, RNA polymerase II-specific"/>
    <property type="evidence" value="ECO:0007669"/>
    <property type="project" value="TreeGrafter"/>
</dbReference>
<feature type="compositionally biased region" description="Polar residues" evidence="9">
    <location>
        <begin position="33"/>
        <end position="42"/>
    </location>
</feature>
<keyword evidence="4 7" id="KW-0863">Zinc-finger</keyword>
<feature type="compositionally biased region" description="Polar residues" evidence="9">
    <location>
        <begin position="184"/>
        <end position="200"/>
    </location>
</feature>
<organism evidence="11 12">
    <name type="scientific">Suillus placidus</name>
    <dbReference type="NCBI Taxonomy" id="48579"/>
    <lineage>
        <taxon>Eukaryota</taxon>
        <taxon>Fungi</taxon>
        <taxon>Dikarya</taxon>
        <taxon>Basidiomycota</taxon>
        <taxon>Agaricomycotina</taxon>
        <taxon>Agaricomycetes</taxon>
        <taxon>Agaricomycetidae</taxon>
        <taxon>Boletales</taxon>
        <taxon>Suillineae</taxon>
        <taxon>Suillaceae</taxon>
        <taxon>Suillus</taxon>
    </lineage>
</organism>
<keyword evidence="6" id="KW-0539">Nucleus</keyword>
<evidence type="ECO:0000256" key="1">
    <source>
        <dbReference type="ARBA" id="ARBA00004123"/>
    </source>
</evidence>
<protein>
    <recommendedName>
        <fullName evidence="10">C2H2-type domain-containing protein</fullName>
    </recommendedName>
</protein>
<keyword evidence="2" id="KW-0479">Metal-binding</keyword>
<dbReference type="GO" id="GO:0000978">
    <property type="term" value="F:RNA polymerase II cis-regulatory region sequence-specific DNA binding"/>
    <property type="evidence" value="ECO:0007669"/>
    <property type="project" value="TreeGrafter"/>
</dbReference>
<dbReference type="PANTHER" id="PTHR45718:SF4">
    <property type="entry name" value="TRANSCRIPTIONAL ACTIVATOR CUBITUS INTERRUPTUS"/>
    <property type="match status" value="1"/>
</dbReference>